<dbReference type="InterPro" id="IPR015813">
    <property type="entry name" value="Pyrv/PenolPyrv_kinase-like_dom"/>
</dbReference>
<evidence type="ECO:0000256" key="3">
    <source>
        <dbReference type="ARBA" id="ARBA00023239"/>
    </source>
</evidence>
<dbReference type="EMBL" id="NJIH01000004">
    <property type="protein sequence ID" value="OWT61908.1"/>
    <property type="molecule type" value="Genomic_DNA"/>
</dbReference>
<dbReference type="GO" id="GO:0005737">
    <property type="term" value="C:cytoplasm"/>
    <property type="evidence" value="ECO:0007669"/>
    <property type="project" value="TreeGrafter"/>
</dbReference>
<evidence type="ECO:0000313" key="5">
    <source>
        <dbReference type="EMBL" id="OWT61908.1"/>
    </source>
</evidence>
<dbReference type="Gene3D" id="3.20.20.60">
    <property type="entry name" value="Phosphoenolpyruvate-binding domains"/>
    <property type="match status" value="1"/>
</dbReference>
<proteinExistence type="inferred from homology"/>
<sequence length="269" mass="28069">MNPFVARLADKQAGPPLGTFLMSASPLVAEAIGCSGFEWAIVDAEHSPIGIAEITHMLQAIGCTPMLPVVRVPWNDTVIVKRILDAGASTLLFPFVQSAEEAERAVRATRYPPEGQRGMAGLSRASRFGALENHFRAANDNIGIVVQIETPQAVDQIEKIAAVPGVDAVFIGPTDLSGSMGLYGQGGHPDVQQVLADCAGRCAASGTPIGTLAGTIDAARAFARQGFDYVVLASDLGLLLSSARTALAQWRSPGADAQAGAPDPVPPRY</sequence>
<dbReference type="PANTHER" id="PTHR30502">
    <property type="entry name" value="2-KETO-3-DEOXY-L-RHAMNONATE ALDOLASE"/>
    <property type="match status" value="1"/>
</dbReference>
<dbReference type="GO" id="GO:0016832">
    <property type="term" value="F:aldehyde-lyase activity"/>
    <property type="evidence" value="ECO:0007669"/>
    <property type="project" value="TreeGrafter"/>
</dbReference>
<dbReference type="InterPro" id="IPR005000">
    <property type="entry name" value="Aldolase/citrate-lyase_domain"/>
</dbReference>
<dbReference type="PANTHER" id="PTHR30502:SF0">
    <property type="entry name" value="PHOSPHOENOLPYRUVATE CARBOXYLASE FAMILY PROTEIN"/>
    <property type="match status" value="1"/>
</dbReference>
<reference evidence="6" key="1">
    <citation type="submission" date="2017-06" db="EMBL/GenBank/DDBJ databases">
        <title>Herbaspirillum phytohormonus sp. nov., isolated from the root nodule of Robinia pseudoacacia in lead-zinc mine.</title>
        <authorList>
            <person name="Fan M."/>
            <person name="Lin Y."/>
        </authorList>
    </citation>
    <scope>NUCLEOTIDE SEQUENCE [LARGE SCALE GENOMIC DNA]</scope>
    <source>
        <strain evidence="6">SC-089</strain>
    </source>
</reference>
<dbReference type="RefSeq" id="WP_088602994.1">
    <property type="nucleotide sequence ID" value="NZ_NJIH01000004.1"/>
</dbReference>
<name>A0A225MKY7_9BURK</name>
<organism evidence="5 6">
    <name type="scientific">Candidimonas nitroreducens</name>
    <dbReference type="NCBI Taxonomy" id="683354"/>
    <lineage>
        <taxon>Bacteria</taxon>
        <taxon>Pseudomonadati</taxon>
        <taxon>Pseudomonadota</taxon>
        <taxon>Betaproteobacteria</taxon>
        <taxon>Burkholderiales</taxon>
        <taxon>Alcaligenaceae</taxon>
        <taxon>Candidimonas</taxon>
    </lineage>
</organism>
<gene>
    <name evidence="5" type="ORF">CEY11_08775</name>
</gene>
<dbReference type="SUPFAM" id="SSF51621">
    <property type="entry name" value="Phosphoenolpyruvate/pyruvate domain"/>
    <property type="match status" value="1"/>
</dbReference>
<protein>
    <submittedName>
        <fullName evidence="5">2-dehydro-3-deoxyglucarate aldolase</fullName>
    </submittedName>
</protein>
<evidence type="ECO:0000259" key="4">
    <source>
        <dbReference type="Pfam" id="PF03328"/>
    </source>
</evidence>
<accession>A0A225MKY7</accession>
<keyword evidence="6" id="KW-1185">Reference proteome</keyword>
<dbReference type="InterPro" id="IPR040442">
    <property type="entry name" value="Pyrv_kinase-like_dom_sf"/>
</dbReference>
<keyword evidence="2" id="KW-0479">Metal-binding</keyword>
<dbReference type="InterPro" id="IPR050251">
    <property type="entry name" value="HpcH-HpaI_aldolase"/>
</dbReference>
<feature type="domain" description="HpcH/HpaI aldolase/citrate lyase" evidence="4">
    <location>
        <begin position="18"/>
        <end position="240"/>
    </location>
</feature>
<dbReference type="Pfam" id="PF03328">
    <property type="entry name" value="HpcH_HpaI"/>
    <property type="match status" value="1"/>
</dbReference>
<dbReference type="GO" id="GO:0046872">
    <property type="term" value="F:metal ion binding"/>
    <property type="evidence" value="ECO:0007669"/>
    <property type="project" value="UniProtKB-KW"/>
</dbReference>
<keyword evidence="3" id="KW-0456">Lyase</keyword>
<dbReference type="Proteomes" id="UP000214603">
    <property type="component" value="Unassembled WGS sequence"/>
</dbReference>
<evidence type="ECO:0000256" key="2">
    <source>
        <dbReference type="ARBA" id="ARBA00022723"/>
    </source>
</evidence>
<evidence type="ECO:0000256" key="1">
    <source>
        <dbReference type="ARBA" id="ARBA00005568"/>
    </source>
</evidence>
<dbReference type="AlphaFoldDB" id="A0A225MKY7"/>
<comment type="similarity">
    <text evidence="1">Belongs to the HpcH/HpaI aldolase family.</text>
</comment>
<comment type="caution">
    <text evidence="5">The sequence shown here is derived from an EMBL/GenBank/DDBJ whole genome shotgun (WGS) entry which is preliminary data.</text>
</comment>
<evidence type="ECO:0000313" key="6">
    <source>
        <dbReference type="Proteomes" id="UP000214603"/>
    </source>
</evidence>
<dbReference type="OrthoDB" id="86160at2"/>